<evidence type="ECO:0000313" key="1">
    <source>
        <dbReference type="EMBL" id="GAA1160110.1"/>
    </source>
</evidence>
<dbReference type="Proteomes" id="UP001499979">
    <property type="component" value="Unassembled WGS sequence"/>
</dbReference>
<reference evidence="1 2" key="1">
    <citation type="journal article" date="2019" name="Int. J. Syst. Evol. Microbiol.">
        <title>The Global Catalogue of Microorganisms (GCM) 10K type strain sequencing project: providing services to taxonomists for standard genome sequencing and annotation.</title>
        <authorList>
            <consortium name="The Broad Institute Genomics Platform"/>
            <consortium name="The Broad Institute Genome Sequencing Center for Infectious Disease"/>
            <person name="Wu L."/>
            <person name="Ma J."/>
        </authorList>
    </citation>
    <scope>NUCLEOTIDE SEQUENCE [LARGE SCALE GENOMIC DNA]</scope>
    <source>
        <strain evidence="1 2">JCM 11813</strain>
    </source>
</reference>
<comment type="caution">
    <text evidence="1">The sequence shown here is derived from an EMBL/GenBank/DDBJ whole genome shotgun (WGS) entry which is preliminary data.</text>
</comment>
<organism evidence="1 2">
    <name type="scientific">Nocardioides aquiterrae</name>
    <dbReference type="NCBI Taxonomy" id="203799"/>
    <lineage>
        <taxon>Bacteria</taxon>
        <taxon>Bacillati</taxon>
        <taxon>Actinomycetota</taxon>
        <taxon>Actinomycetes</taxon>
        <taxon>Propionibacteriales</taxon>
        <taxon>Nocardioidaceae</taxon>
        <taxon>Nocardioides</taxon>
    </lineage>
</organism>
<accession>A0ABN1UNQ5</accession>
<proteinExistence type="predicted"/>
<keyword evidence="2" id="KW-1185">Reference proteome</keyword>
<dbReference type="EMBL" id="BAAAJE010000027">
    <property type="protein sequence ID" value="GAA1160110.1"/>
    <property type="molecule type" value="Genomic_DNA"/>
</dbReference>
<protein>
    <recommendedName>
        <fullName evidence="3">Phospholipase</fullName>
    </recommendedName>
</protein>
<evidence type="ECO:0000313" key="2">
    <source>
        <dbReference type="Proteomes" id="UP001499979"/>
    </source>
</evidence>
<name>A0ABN1UNQ5_9ACTN</name>
<dbReference type="RefSeq" id="WP_343910043.1">
    <property type="nucleotide sequence ID" value="NZ_BAAAJE010000027.1"/>
</dbReference>
<gene>
    <name evidence="1" type="ORF">GCM10009606_42730</name>
</gene>
<evidence type="ECO:0008006" key="3">
    <source>
        <dbReference type="Google" id="ProtNLM"/>
    </source>
</evidence>
<sequence>MSAHENPHAGQGSVLLDIGGDVGALVVVAPDAMTGREVEIAPAGESFRAVHRPHVAVVRRPVVGGAVASLVFPAVAAGRYALAEKGTADVRLVVEVRGGEVTGAAWPAD</sequence>